<protein>
    <submittedName>
        <fullName evidence="2">Uncharacterized protein</fullName>
    </submittedName>
</protein>
<accession>A0A136LY41</accession>
<dbReference type="AlphaFoldDB" id="A0A136LY41"/>
<gene>
    <name evidence="2" type="ORF">TR69_WS6001000590</name>
</gene>
<dbReference type="Proteomes" id="UP000070457">
    <property type="component" value="Unassembled WGS sequence"/>
</dbReference>
<evidence type="ECO:0000313" key="2">
    <source>
        <dbReference type="EMBL" id="KXK26584.1"/>
    </source>
</evidence>
<organism evidence="2 3">
    <name type="scientific">candidate division WS6 bacterium OLB20</name>
    <dbReference type="NCBI Taxonomy" id="1617426"/>
    <lineage>
        <taxon>Bacteria</taxon>
        <taxon>Candidatus Dojkabacteria</taxon>
    </lineage>
</organism>
<dbReference type="EMBL" id="JYNZ01000003">
    <property type="protein sequence ID" value="KXK26584.1"/>
    <property type="molecule type" value="Genomic_DNA"/>
</dbReference>
<evidence type="ECO:0000256" key="1">
    <source>
        <dbReference type="SAM" id="Phobius"/>
    </source>
</evidence>
<feature type="transmembrane region" description="Helical" evidence="1">
    <location>
        <begin position="6"/>
        <end position="30"/>
    </location>
</feature>
<dbReference type="Gene3D" id="3.30.700.10">
    <property type="entry name" value="Glycoprotein, Type 4 Pilin"/>
    <property type="match status" value="1"/>
</dbReference>
<comment type="caution">
    <text evidence="2">The sequence shown here is derived from an EMBL/GenBank/DDBJ whole genome shotgun (WGS) entry which is preliminary data.</text>
</comment>
<name>A0A136LY41_9BACT</name>
<sequence>MKLPAFSLFELLIVMAIIGLTATLAIFGFVSFQRTVTFSQSVNEVLSVIKETRNLAKSNTLPKDIVLNTTNTQTRVYAYNLSFRNNQLTRSLCYRTIGATDTSWTCEPSTAEQLKSSIYGDIEYVLSGGGCYDVLFESLTGDMKASTQATTGNRISYSEVTCLFSVRHKLTGAVRPIEINSVRNTYTPK</sequence>
<reference evidence="2 3" key="1">
    <citation type="submission" date="2015-02" db="EMBL/GenBank/DDBJ databases">
        <title>Improved understanding of the partial-nitritation anammox process through 23 genomes representing the majority of the microbial community.</title>
        <authorList>
            <person name="Speth D.R."/>
            <person name="In T Zandt M."/>
            <person name="Guerrero Cruz S."/>
            <person name="Jetten M.S."/>
            <person name="Dutilh B.E."/>
        </authorList>
    </citation>
    <scope>NUCLEOTIDE SEQUENCE [LARGE SCALE GENOMIC DNA]</scope>
    <source>
        <strain evidence="2">OLB20</strain>
    </source>
</reference>
<dbReference type="STRING" id="1617426.TR69_WS6001000590"/>
<dbReference type="InterPro" id="IPR045584">
    <property type="entry name" value="Pilin-like"/>
</dbReference>
<keyword evidence="1" id="KW-1133">Transmembrane helix</keyword>
<keyword evidence="1" id="KW-0472">Membrane</keyword>
<proteinExistence type="predicted"/>
<evidence type="ECO:0000313" key="3">
    <source>
        <dbReference type="Proteomes" id="UP000070457"/>
    </source>
</evidence>
<dbReference type="SUPFAM" id="SSF54523">
    <property type="entry name" value="Pili subunits"/>
    <property type="match status" value="1"/>
</dbReference>
<keyword evidence="1" id="KW-0812">Transmembrane</keyword>